<dbReference type="EMBL" id="SMSJ01000191">
    <property type="protein sequence ID" value="TDH57889.1"/>
    <property type="molecule type" value="Genomic_DNA"/>
</dbReference>
<evidence type="ECO:0000313" key="1">
    <source>
        <dbReference type="EMBL" id="TDH57889.1"/>
    </source>
</evidence>
<dbReference type="Proteomes" id="UP000295096">
    <property type="component" value="Unassembled WGS sequence"/>
</dbReference>
<organism evidence="1 2">
    <name type="scientific">Dankookia rubra</name>
    <dbReference type="NCBI Taxonomy" id="1442381"/>
    <lineage>
        <taxon>Bacteria</taxon>
        <taxon>Pseudomonadati</taxon>
        <taxon>Pseudomonadota</taxon>
        <taxon>Alphaproteobacteria</taxon>
        <taxon>Acetobacterales</taxon>
        <taxon>Roseomonadaceae</taxon>
        <taxon>Dankookia</taxon>
    </lineage>
</organism>
<name>A0A4R5Q5T9_9PROT</name>
<proteinExistence type="predicted"/>
<evidence type="ECO:0000313" key="2">
    <source>
        <dbReference type="Proteomes" id="UP000295096"/>
    </source>
</evidence>
<sequence>MPAISAVFTIDHVAALLGEDEEWLHDLSIGMFPEDGRLYVYGLGDDGVTAFTQDGIENLKQIIDDEREAGRAPPKPGTAP</sequence>
<dbReference type="RefSeq" id="WP_133293252.1">
    <property type="nucleotide sequence ID" value="NZ_SMSJ01000191.1"/>
</dbReference>
<comment type="caution">
    <text evidence="1">The sequence shown here is derived from an EMBL/GenBank/DDBJ whole genome shotgun (WGS) entry which is preliminary data.</text>
</comment>
<accession>A0A4R5Q5T9</accession>
<dbReference type="OrthoDB" id="7574088at2"/>
<dbReference type="AlphaFoldDB" id="A0A4R5Q5T9"/>
<keyword evidence="2" id="KW-1185">Reference proteome</keyword>
<gene>
    <name evidence="1" type="ORF">E2C06_35530</name>
</gene>
<reference evidence="1 2" key="1">
    <citation type="journal article" date="2016" name="J. Microbiol.">
        <title>Dankookia rubra gen. nov., sp. nov., an alphaproteobacterium isolated from sediment of a shallow stream.</title>
        <authorList>
            <person name="Kim W.H."/>
            <person name="Kim D.H."/>
            <person name="Kang K."/>
            <person name="Ahn T.Y."/>
        </authorList>
    </citation>
    <scope>NUCLEOTIDE SEQUENCE [LARGE SCALE GENOMIC DNA]</scope>
    <source>
        <strain evidence="1 2">JCM30602</strain>
    </source>
</reference>
<protein>
    <submittedName>
        <fullName evidence="1">Uncharacterized protein</fullName>
    </submittedName>
</protein>